<dbReference type="GO" id="GO:0008270">
    <property type="term" value="F:zinc ion binding"/>
    <property type="evidence" value="ECO:0007669"/>
    <property type="project" value="InterPro"/>
</dbReference>
<dbReference type="GO" id="GO:0003677">
    <property type="term" value="F:DNA binding"/>
    <property type="evidence" value="ECO:0007669"/>
    <property type="project" value="InterPro"/>
</dbReference>
<evidence type="ECO:0000256" key="3">
    <source>
        <dbReference type="ARBA" id="ARBA00023015"/>
    </source>
</evidence>
<dbReference type="AlphaFoldDB" id="A0AAV9N507"/>
<comment type="caution">
    <text evidence="7">The sequence shown here is derived from an EMBL/GenBank/DDBJ whole genome shotgun (WGS) entry which is preliminary data.</text>
</comment>
<dbReference type="RefSeq" id="XP_064703274.1">
    <property type="nucleotide sequence ID" value="XM_064849973.1"/>
</dbReference>
<feature type="domain" description="Xylanolytic transcriptional activator regulatory" evidence="6">
    <location>
        <begin position="60"/>
        <end position="132"/>
    </location>
</feature>
<dbReference type="PANTHER" id="PTHR47338:SF5">
    <property type="entry name" value="ZN(II)2CYS6 TRANSCRIPTION FACTOR (EUROFUNG)"/>
    <property type="match status" value="1"/>
</dbReference>
<keyword evidence="2" id="KW-0479">Metal-binding</keyword>
<dbReference type="InterPro" id="IPR007219">
    <property type="entry name" value="XnlR_reg_dom"/>
</dbReference>
<dbReference type="SMART" id="SM00906">
    <property type="entry name" value="Fungal_trans"/>
    <property type="match status" value="1"/>
</dbReference>
<evidence type="ECO:0000313" key="7">
    <source>
        <dbReference type="EMBL" id="KAK5047747.1"/>
    </source>
</evidence>
<reference evidence="7 8" key="1">
    <citation type="submission" date="2023-08" db="EMBL/GenBank/DDBJ databases">
        <title>Black Yeasts Isolated from many extreme environments.</title>
        <authorList>
            <person name="Coleine C."/>
            <person name="Stajich J.E."/>
            <person name="Selbmann L."/>
        </authorList>
    </citation>
    <scope>NUCLEOTIDE SEQUENCE [LARGE SCALE GENOMIC DNA]</scope>
    <source>
        <strain evidence="7 8">CCFEE 5792</strain>
    </source>
</reference>
<gene>
    <name evidence="7" type="ORF">LTR84_006412</name>
</gene>
<dbReference type="PANTHER" id="PTHR47338">
    <property type="entry name" value="ZN(II)2CYS6 TRANSCRIPTION FACTOR (EUROFUNG)-RELATED"/>
    <property type="match status" value="1"/>
</dbReference>
<evidence type="ECO:0000313" key="8">
    <source>
        <dbReference type="Proteomes" id="UP001358417"/>
    </source>
</evidence>
<keyword evidence="5" id="KW-0539">Nucleus</keyword>
<keyword evidence="3" id="KW-0805">Transcription regulation</keyword>
<dbReference type="InterPro" id="IPR050815">
    <property type="entry name" value="TF_fung"/>
</dbReference>
<accession>A0AAV9N507</accession>
<comment type="subcellular location">
    <subcellularLocation>
        <location evidence="1">Nucleus</location>
    </subcellularLocation>
</comment>
<keyword evidence="8" id="KW-1185">Reference proteome</keyword>
<dbReference type="GO" id="GO:0000981">
    <property type="term" value="F:DNA-binding transcription factor activity, RNA polymerase II-specific"/>
    <property type="evidence" value="ECO:0007669"/>
    <property type="project" value="InterPro"/>
</dbReference>
<evidence type="ECO:0000256" key="2">
    <source>
        <dbReference type="ARBA" id="ARBA00022723"/>
    </source>
</evidence>
<sequence>MTKDEAIREGFASPGSLSDWHASVAREYSRQSVDSPSIRSIQANLILALRELLTRTSYKAWTFAGVAIRQAQALRLGQEYHKRLGNRQKEVQRRTYWACFIMDRLISHSCWRPQTLDIDCVRLNLPAPENLFTFDEPFEGPKIQTLTFQTEVSRLGLAPYFLAALHLWAQATYVQVKGGRQHHRDHPSIPESDLYHLEKKIEEFCSSVPPSMRWSTQNMRVFHHTGQQGLFVNFHFLINHMRSAMHQEYLPYRDSTNTTATQNGLQDDHDQNAGDFGGWDEKLVSICISSSEAILEIVAELYSDDRSAISPLRSVFAANAMLSAANIQLWIRYVDTKGDAIWAAAAAKVDEISSVFELWRNQWPVADAWSSTLASLRRLYEATYSMNIGSGNESGNLEKNADALPAIIERDDYEQSCLQLIEGNGLPDWNEGISDKIRFLLLASLEDTDARERVLSSSISILKQQSWEYEGFLEDLEHGFSDLGAENSWPGFVDDYV</sequence>
<evidence type="ECO:0000256" key="1">
    <source>
        <dbReference type="ARBA" id="ARBA00004123"/>
    </source>
</evidence>
<dbReference type="EMBL" id="JAVRRD010000024">
    <property type="protein sequence ID" value="KAK5047747.1"/>
    <property type="molecule type" value="Genomic_DNA"/>
</dbReference>
<protein>
    <recommendedName>
        <fullName evidence="6">Xylanolytic transcriptional activator regulatory domain-containing protein</fullName>
    </recommendedName>
</protein>
<name>A0AAV9N507_9EURO</name>
<dbReference type="GO" id="GO:0006351">
    <property type="term" value="P:DNA-templated transcription"/>
    <property type="evidence" value="ECO:0007669"/>
    <property type="project" value="InterPro"/>
</dbReference>
<dbReference type="GeneID" id="89974584"/>
<proteinExistence type="predicted"/>
<dbReference type="GO" id="GO:0005634">
    <property type="term" value="C:nucleus"/>
    <property type="evidence" value="ECO:0007669"/>
    <property type="project" value="UniProtKB-SubCell"/>
</dbReference>
<evidence type="ECO:0000256" key="4">
    <source>
        <dbReference type="ARBA" id="ARBA00023163"/>
    </source>
</evidence>
<dbReference type="Proteomes" id="UP001358417">
    <property type="component" value="Unassembled WGS sequence"/>
</dbReference>
<evidence type="ECO:0000256" key="5">
    <source>
        <dbReference type="ARBA" id="ARBA00023242"/>
    </source>
</evidence>
<dbReference type="Pfam" id="PF04082">
    <property type="entry name" value="Fungal_trans"/>
    <property type="match status" value="1"/>
</dbReference>
<evidence type="ECO:0000259" key="6">
    <source>
        <dbReference type="SMART" id="SM00906"/>
    </source>
</evidence>
<keyword evidence="4" id="KW-0804">Transcription</keyword>
<organism evidence="7 8">
    <name type="scientific">Exophiala bonariae</name>
    <dbReference type="NCBI Taxonomy" id="1690606"/>
    <lineage>
        <taxon>Eukaryota</taxon>
        <taxon>Fungi</taxon>
        <taxon>Dikarya</taxon>
        <taxon>Ascomycota</taxon>
        <taxon>Pezizomycotina</taxon>
        <taxon>Eurotiomycetes</taxon>
        <taxon>Chaetothyriomycetidae</taxon>
        <taxon>Chaetothyriales</taxon>
        <taxon>Herpotrichiellaceae</taxon>
        <taxon>Exophiala</taxon>
    </lineage>
</organism>
<dbReference type="CDD" id="cd12148">
    <property type="entry name" value="fungal_TF_MHR"/>
    <property type="match status" value="1"/>
</dbReference>